<gene>
    <name evidence="3" type="ORF">B1A_16461</name>
</gene>
<feature type="non-terminal residue" evidence="3">
    <location>
        <position position="1"/>
    </location>
</feature>
<comment type="caution">
    <text evidence="3">The sequence shown here is derived from an EMBL/GenBank/DDBJ whole genome shotgun (WGS) entry which is preliminary data.</text>
</comment>
<dbReference type="PANTHER" id="PTHR30349:SF81">
    <property type="entry name" value="TYROSINE RECOMBINASE XERC"/>
    <property type="match status" value="1"/>
</dbReference>
<keyword evidence="1" id="KW-0233">DNA recombination</keyword>
<accession>T1AH99</accession>
<dbReference type="PANTHER" id="PTHR30349">
    <property type="entry name" value="PHAGE INTEGRASE-RELATED"/>
    <property type="match status" value="1"/>
</dbReference>
<dbReference type="GO" id="GO:0015074">
    <property type="term" value="P:DNA integration"/>
    <property type="evidence" value="ECO:0007669"/>
    <property type="project" value="InterPro"/>
</dbReference>
<dbReference type="AlphaFoldDB" id="T1AH99"/>
<dbReference type="InterPro" id="IPR013762">
    <property type="entry name" value="Integrase-like_cat_sf"/>
</dbReference>
<dbReference type="EMBL" id="AUZX01012105">
    <property type="protein sequence ID" value="EQD40379.1"/>
    <property type="molecule type" value="Genomic_DNA"/>
</dbReference>
<evidence type="ECO:0000313" key="3">
    <source>
        <dbReference type="EMBL" id="EQD40379.1"/>
    </source>
</evidence>
<proteinExistence type="predicted"/>
<dbReference type="GO" id="GO:0003677">
    <property type="term" value="F:DNA binding"/>
    <property type="evidence" value="ECO:0007669"/>
    <property type="project" value="InterPro"/>
</dbReference>
<dbReference type="Gene3D" id="1.10.443.10">
    <property type="entry name" value="Intergrase catalytic core"/>
    <property type="match status" value="1"/>
</dbReference>
<reference evidence="3" key="1">
    <citation type="submission" date="2013-08" db="EMBL/GenBank/DDBJ databases">
        <authorList>
            <person name="Mendez C."/>
            <person name="Richter M."/>
            <person name="Ferrer M."/>
            <person name="Sanchez J."/>
        </authorList>
    </citation>
    <scope>NUCLEOTIDE SEQUENCE</scope>
</reference>
<name>T1AH99_9ZZZZ</name>
<dbReference type="InterPro" id="IPR002104">
    <property type="entry name" value="Integrase_catalytic"/>
</dbReference>
<dbReference type="Pfam" id="PF00589">
    <property type="entry name" value="Phage_integrase"/>
    <property type="match status" value="1"/>
</dbReference>
<dbReference type="PROSITE" id="PS51898">
    <property type="entry name" value="TYR_RECOMBINASE"/>
    <property type="match status" value="1"/>
</dbReference>
<feature type="domain" description="Tyr recombinase" evidence="2">
    <location>
        <begin position="1"/>
        <end position="144"/>
    </location>
</feature>
<reference evidence="3" key="2">
    <citation type="journal article" date="2014" name="ISME J.">
        <title>Microbial stratification in low pH oxic and suboxic macroscopic growths along an acid mine drainage.</title>
        <authorList>
            <person name="Mendez-Garcia C."/>
            <person name="Mesa V."/>
            <person name="Sprenger R.R."/>
            <person name="Richter M."/>
            <person name="Diez M.S."/>
            <person name="Solano J."/>
            <person name="Bargiela R."/>
            <person name="Golyshina O.V."/>
            <person name="Manteca A."/>
            <person name="Ramos J.L."/>
            <person name="Gallego J.R."/>
            <person name="Llorente I."/>
            <person name="Martins Dos Santos V.A."/>
            <person name="Jensen O.N."/>
            <person name="Pelaez A.I."/>
            <person name="Sanchez J."/>
            <person name="Ferrer M."/>
        </authorList>
    </citation>
    <scope>NUCLEOTIDE SEQUENCE</scope>
</reference>
<evidence type="ECO:0000259" key="2">
    <source>
        <dbReference type="PROSITE" id="PS51898"/>
    </source>
</evidence>
<organism evidence="3">
    <name type="scientific">mine drainage metagenome</name>
    <dbReference type="NCBI Taxonomy" id="410659"/>
    <lineage>
        <taxon>unclassified sequences</taxon>
        <taxon>metagenomes</taxon>
        <taxon>ecological metagenomes</taxon>
    </lineage>
</organism>
<dbReference type="InterPro" id="IPR011010">
    <property type="entry name" value="DNA_brk_join_enz"/>
</dbReference>
<dbReference type="InterPro" id="IPR050090">
    <property type="entry name" value="Tyrosine_recombinase_XerCD"/>
</dbReference>
<dbReference type="GO" id="GO:0006310">
    <property type="term" value="P:DNA recombination"/>
    <property type="evidence" value="ECO:0007669"/>
    <property type="project" value="UniProtKB-KW"/>
</dbReference>
<protein>
    <submittedName>
        <fullName evidence="3">Integrase/recombinase</fullName>
    </submittedName>
</protein>
<dbReference type="SUPFAM" id="SSF56349">
    <property type="entry name" value="DNA breaking-rejoining enzymes"/>
    <property type="match status" value="1"/>
</dbReference>
<evidence type="ECO:0000256" key="1">
    <source>
        <dbReference type="ARBA" id="ARBA00023172"/>
    </source>
</evidence>
<sequence>RVAELCALKVADLDLAERTALVHGKGSRDRRVPLGLSLTRQLLRYLRRREEHLGDRLCPYLFYSRFRGQLTPSGVRQIVKRRSRDARIEGVRTSPHTLRHSFAKAHVLNGGDAFSLQAMLGHADISTTQKYVGLDLRELRRQHDAFGPLDHIGDGD</sequence>